<proteinExistence type="predicted"/>
<protein>
    <submittedName>
        <fullName evidence="1">Uncharacterized protein</fullName>
    </submittedName>
</protein>
<reference evidence="2" key="1">
    <citation type="journal article" date="2014" name="Microb. Cell Fact.">
        <title>Exploiting Issatchenkia orientalis SD108 for succinic acid production.</title>
        <authorList>
            <person name="Xiao H."/>
            <person name="Shao Z."/>
            <person name="Jiang Y."/>
            <person name="Dole S."/>
            <person name="Zhao H."/>
        </authorList>
    </citation>
    <scope>NUCLEOTIDE SEQUENCE [LARGE SCALE GENOMIC DNA]</scope>
    <source>
        <strain evidence="2">SD108</strain>
    </source>
</reference>
<dbReference type="HOGENOM" id="CLU_3351237_0_0_1"/>
<organism evidence="1 2">
    <name type="scientific">Pichia kudriavzevii</name>
    <name type="common">Yeast</name>
    <name type="synonym">Issatchenkia orientalis</name>
    <dbReference type="NCBI Taxonomy" id="4909"/>
    <lineage>
        <taxon>Eukaryota</taxon>
        <taxon>Fungi</taxon>
        <taxon>Dikarya</taxon>
        <taxon>Ascomycota</taxon>
        <taxon>Saccharomycotina</taxon>
        <taxon>Pichiomycetes</taxon>
        <taxon>Pichiales</taxon>
        <taxon>Pichiaceae</taxon>
        <taxon>Pichia</taxon>
    </lineage>
</organism>
<evidence type="ECO:0000313" key="1">
    <source>
        <dbReference type="EMBL" id="KGK35088.1"/>
    </source>
</evidence>
<evidence type="ECO:0000313" key="2">
    <source>
        <dbReference type="Proteomes" id="UP000029867"/>
    </source>
</evidence>
<dbReference type="EMBL" id="JQFK01000981">
    <property type="protein sequence ID" value="KGK35088.1"/>
    <property type="molecule type" value="Genomic_DNA"/>
</dbReference>
<dbReference type="Proteomes" id="UP000029867">
    <property type="component" value="Unassembled WGS sequence"/>
</dbReference>
<dbReference type="AlphaFoldDB" id="A0A099NQP1"/>
<comment type="caution">
    <text evidence="1">The sequence shown here is derived from an EMBL/GenBank/DDBJ whole genome shotgun (WGS) entry which is preliminary data.</text>
</comment>
<accession>A0A099NQP1</accession>
<gene>
    <name evidence="1" type="ORF">JL09_g5762</name>
</gene>
<sequence length="41" mass="4878">MRSFMDITEISICLTLKRIRIREKPISDFIPALKDYANLKH</sequence>
<name>A0A099NQP1_PICKU</name>